<feature type="transmembrane region" description="Helical" evidence="2">
    <location>
        <begin position="416"/>
        <end position="439"/>
    </location>
</feature>
<proteinExistence type="predicted"/>
<keyword evidence="2" id="KW-0812">Transmembrane</keyword>
<evidence type="ECO:0000256" key="2">
    <source>
        <dbReference type="SAM" id="Phobius"/>
    </source>
</evidence>
<gene>
    <name evidence="3" type="ORF">CSHISOI_02222</name>
</gene>
<feature type="transmembrane region" description="Helical" evidence="2">
    <location>
        <begin position="297"/>
        <end position="320"/>
    </location>
</feature>
<dbReference type="OrthoDB" id="3232309at2759"/>
<reference evidence="3 4" key="1">
    <citation type="journal article" date="2019" name="Sci. Rep.">
        <title>Colletotrichum shisoi sp. nov., an anthracnose pathogen of Perilla frutescens in Japan: molecular phylogenetic, morphological and genomic evidence.</title>
        <authorList>
            <person name="Gan P."/>
            <person name="Tsushima A."/>
            <person name="Hiroyama R."/>
            <person name="Narusaka M."/>
            <person name="Takano Y."/>
            <person name="Narusaka Y."/>
            <person name="Kawaradani M."/>
            <person name="Damm U."/>
            <person name="Shirasu K."/>
        </authorList>
    </citation>
    <scope>NUCLEOTIDE SEQUENCE [LARGE SCALE GENOMIC DNA]</scope>
    <source>
        <strain evidence="3 4">PG-2018a</strain>
    </source>
</reference>
<evidence type="ECO:0008006" key="5">
    <source>
        <dbReference type="Google" id="ProtNLM"/>
    </source>
</evidence>
<feature type="compositionally biased region" description="Basic and acidic residues" evidence="1">
    <location>
        <begin position="164"/>
        <end position="177"/>
    </location>
</feature>
<keyword evidence="2" id="KW-0472">Membrane</keyword>
<dbReference type="Proteomes" id="UP000326340">
    <property type="component" value="Unassembled WGS sequence"/>
</dbReference>
<sequence length="445" mass="50699">MSLKFYKTPGAGRPWRPPVMEEDCRSYRRRAKRTNKWIPPRLGFEEVIRNKTESPCSLNDFMDYLVYVEQDAEPLQFFLWYCGYVHEWTTALTPEQRALAPRWDPDRGRKLSPRERRARNASKVSNILEMLDEESDHHQVDKAGGGQKRDVSSAARSSPSRATVVDEEKVLESKEDGGLQVIMGITTLPRRHGRRDEPLHHPERPAPPQPHQRRPQRRPRRDVRDDASIGPPPRLREVRVELAEALIRGKLHPDFIRHSMANTNRAATHLLRLLSLVLMVLGLGLDAALILSSFSRYYRLLSTPLLFLGLAVFVAALDGVSLRLHLSRRRHVRPWEVPDLEAGTGADKRHRRAATFASVAGAVDPLRKPSLQTMGPENVFSDEEWVAAYDRRRLWRRVFERTSGSRNPHLRILQDGVVAGAVLWAALATVGIGVGSIFIPSYNMF</sequence>
<organism evidence="3 4">
    <name type="scientific">Colletotrichum shisoi</name>
    <dbReference type="NCBI Taxonomy" id="2078593"/>
    <lineage>
        <taxon>Eukaryota</taxon>
        <taxon>Fungi</taxon>
        <taxon>Dikarya</taxon>
        <taxon>Ascomycota</taxon>
        <taxon>Pezizomycotina</taxon>
        <taxon>Sordariomycetes</taxon>
        <taxon>Hypocreomycetidae</taxon>
        <taxon>Glomerellales</taxon>
        <taxon>Glomerellaceae</taxon>
        <taxon>Colletotrichum</taxon>
        <taxon>Colletotrichum destructivum species complex</taxon>
    </lineage>
</organism>
<dbReference type="PANTHER" id="PTHR39466">
    <property type="entry name" value="RGS DOMAIN-CONTAINING PROTEIN"/>
    <property type="match status" value="1"/>
</dbReference>
<feature type="compositionally biased region" description="Basic and acidic residues" evidence="1">
    <location>
        <begin position="135"/>
        <end position="151"/>
    </location>
</feature>
<evidence type="ECO:0000256" key="1">
    <source>
        <dbReference type="SAM" id="MobiDB-lite"/>
    </source>
</evidence>
<feature type="compositionally biased region" description="Basic and acidic residues" evidence="1">
    <location>
        <begin position="194"/>
        <end position="204"/>
    </location>
</feature>
<feature type="transmembrane region" description="Helical" evidence="2">
    <location>
        <begin position="270"/>
        <end position="291"/>
    </location>
</feature>
<keyword evidence="4" id="KW-1185">Reference proteome</keyword>
<comment type="caution">
    <text evidence="3">The sequence shown here is derived from an EMBL/GenBank/DDBJ whole genome shotgun (WGS) entry which is preliminary data.</text>
</comment>
<feature type="region of interest" description="Disordered" evidence="1">
    <location>
        <begin position="102"/>
        <end position="234"/>
    </location>
</feature>
<evidence type="ECO:0000313" key="3">
    <source>
        <dbReference type="EMBL" id="TQN73259.1"/>
    </source>
</evidence>
<dbReference type="AlphaFoldDB" id="A0A5Q4C2Z7"/>
<protein>
    <recommendedName>
        <fullName evidence="5">RGS domain-containing protein</fullName>
    </recommendedName>
</protein>
<name>A0A5Q4C2Z7_9PEZI</name>
<evidence type="ECO:0000313" key="4">
    <source>
        <dbReference type="Proteomes" id="UP000326340"/>
    </source>
</evidence>
<keyword evidence="2" id="KW-1133">Transmembrane helix</keyword>
<feature type="compositionally biased region" description="Low complexity" evidence="1">
    <location>
        <begin position="152"/>
        <end position="163"/>
    </location>
</feature>
<feature type="compositionally biased region" description="Basic and acidic residues" evidence="1">
    <location>
        <begin position="103"/>
        <end position="115"/>
    </location>
</feature>
<dbReference type="PANTHER" id="PTHR39466:SF1">
    <property type="entry name" value="RGS DOMAIN-CONTAINING PROTEIN"/>
    <property type="match status" value="1"/>
</dbReference>
<dbReference type="EMBL" id="PUHP01000108">
    <property type="protein sequence ID" value="TQN73259.1"/>
    <property type="molecule type" value="Genomic_DNA"/>
</dbReference>
<feature type="compositionally biased region" description="Basic residues" evidence="1">
    <location>
        <begin position="211"/>
        <end position="221"/>
    </location>
</feature>
<accession>A0A5Q4C2Z7</accession>